<sequence>MMMKLKHVVLTALALALTGSVFGGAVQAEELKLAVGQRGAWDTSISEMASRSGIFKKHGLDVQILYTQGGAETQQAVMSRSVDIGVAVGTLGALGVAAKGAPLRIIGGEATGFGELYWYVPMASPIKSVADMAGHTVGYSTAGSSSHTPLLLMAKENKIELKPTATGGLAPTLTQTMSSQVDVGWAVAPFGLDQLDKTIRIVGRGADVVSAKQQTTRVLITHAATLGEKKATIDKFLDAYRETIDWMYSSPDAIKTFAAFAGISEAATKRTRDEFFTKAALDPGTVSGLPQLMADGVQFKFLSAPLSEEQLGQIIQIGRKAQ</sequence>
<dbReference type="Proteomes" id="UP000320653">
    <property type="component" value="Unassembled WGS sequence"/>
</dbReference>
<evidence type="ECO:0000256" key="4">
    <source>
        <dbReference type="SAM" id="SignalP"/>
    </source>
</evidence>
<dbReference type="PANTHER" id="PTHR30024">
    <property type="entry name" value="ALIPHATIC SULFONATES-BINDING PROTEIN-RELATED"/>
    <property type="match status" value="1"/>
</dbReference>
<feature type="chain" id="PRO_5022221734" evidence="4">
    <location>
        <begin position="29"/>
        <end position="322"/>
    </location>
</feature>
<evidence type="ECO:0000256" key="2">
    <source>
        <dbReference type="ARBA" id="ARBA00010742"/>
    </source>
</evidence>
<keyword evidence="7" id="KW-1185">Reference proteome</keyword>
<dbReference type="EMBL" id="VIWP01000012">
    <property type="protein sequence ID" value="TWF47452.1"/>
    <property type="molecule type" value="Genomic_DNA"/>
</dbReference>
<dbReference type="Gene3D" id="3.40.190.10">
    <property type="entry name" value="Periplasmic binding protein-like II"/>
    <property type="match status" value="2"/>
</dbReference>
<dbReference type="RefSeq" id="WP_246690980.1">
    <property type="nucleotide sequence ID" value="NZ_VIWP01000012.1"/>
</dbReference>
<evidence type="ECO:0000259" key="5">
    <source>
        <dbReference type="Pfam" id="PF09084"/>
    </source>
</evidence>
<evidence type="ECO:0000313" key="6">
    <source>
        <dbReference type="EMBL" id="TWF47452.1"/>
    </source>
</evidence>
<dbReference type="SUPFAM" id="SSF53850">
    <property type="entry name" value="Periplasmic binding protein-like II"/>
    <property type="match status" value="1"/>
</dbReference>
<evidence type="ECO:0000313" key="7">
    <source>
        <dbReference type="Proteomes" id="UP000320653"/>
    </source>
</evidence>
<dbReference type="GO" id="GO:0042918">
    <property type="term" value="P:alkanesulfonate transmembrane transport"/>
    <property type="evidence" value="ECO:0007669"/>
    <property type="project" value="TreeGrafter"/>
</dbReference>
<proteinExistence type="inferred from homology"/>
<keyword evidence="3 4" id="KW-0732">Signal</keyword>
<comment type="similarity">
    <text evidence="2">Belongs to the bacterial solute-binding protein SsuA/TauA family.</text>
</comment>
<dbReference type="PANTHER" id="PTHR30024:SF47">
    <property type="entry name" value="TAURINE-BINDING PERIPLASMIC PROTEIN"/>
    <property type="match status" value="1"/>
</dbReference>
<reference evidence="6 7" key="1">
    <citation type="submission" date="2019-06" db="EMBL/GenBank/DDBJ databases">
        <title>Sorghum-associated microbial communities from plants grown in Nebraska, USA.</title>
        <authorList>
            <person name="Schachtman D."/>
        </authorList>
    </citation>
    <scope>NUCLEOTIDE SEQUENCE [LARGE SCALE GENOMIC DNA]</scope>
    <source>
        <strain evidence="6 7">1225</strain>
    </source>
</reference>
<dbReference type="Pfam" id="PF09084">
    <property type="entry name" value="NMT1"/>
    <property type="match status" value="1"/>
</dbReference>
<gene>
    <name evidence="6" type="ORF">FHW37_11291</name>
</gene>
<feature type="domain" description="SsuA/THI5-like" evidence="5">
    <location>
        <begin position="48"/>
        <end position="253"/>
    </location>
</feature>
<organism evidence="6 7">
    <name type="scientific">Neorhizobium alkalisoli</name>
    <dbReference type="NCBI Taxonomy" id="528178"/>
    <lineage>
        <taxon>Bacteria</taxon>
        <taxon>Pseudomonadati</taxon>
        <taxon>Pseudomonadota</taxon>
        <taxon>Alphaproteobacteria</taxon>
        <taxon>Hyphomicrobiales</taxon>
        <taxon>Rhizobiaceae</taxon>
        <taxon>Rhizobium/Agrobacterium group</taxon>
        <taxon>Neorhizobium</taxon>
    </lineage>
</organism>
<dbReference type="GO" id="GO:0042597">
    <property type="term" value="C:periplasmic space"/>
    <property type="evidence" value="ECO:0007669"/>
    <property type="project" value="UniProtKB-SubCell"/>
</dbReference>
<accession>A0A561QAR1</accession>
<dbReference type="AlphaFoldDB" id="A0A561QAR1"/>
<comment type="subcellular location">
    <subcellularLocation>
        <location evidence="1">Periplasm</location>
    </subcellularLocation>
</comment>
<dbReference type="InterPro" id="IPR015168">
    <property type="entry name" value="SsuA/THI5"/>
</dbReference>
<name>A0A561QAR1_9HYPH</name>
<protein>
    <submittedName>
        <fullName evidence="6">NitT/TauT family transport system substrate-binding protein</fullName>
    </submittedName>
</protein>
<comment type="caution">
    <text evidence="6">The sequence shown here is derived from an EMBL/GenBank/DDBJ whole genome shotgun (WGS) entry which is preliminary data.</text>
</comment>
<feature type="signal peptide" evidence="4">
    <location>
        <begin position="1"/>
        <end position="28"/>
    </location>
</feature>
<evidence type="ECO:0000256" key="1">
    <source>
        <dbReference type="ARBA" id="ARBA00004418"/>
    </source>
</evidence>
<evidence type="ECO:0000256" key="3">
    <source>
        <dbReference type="ARBA" id="ARBA00022729"/>
    </source>
</evidence>